<gene>
    <name evidence="8" type="primary">CES3</name>
</gene>
<dbReference type="OrthoDB" id="3200163at2759"/>
<dbReference type="SUPFAM" id="SSF53474">
    <property type="entry name" value="alpha/beta-Hydrolases"/>
    <property type="match status" value="1"/>
</dbReference>
<dbReference type="InterPro" id="IPR029058">
    <property type="entry name" value="AB_hydrolase_fold"/>
</dbReference>
<dbReference type="EC" id="3.1.1.-" evidence="5"/>
<dbReference type="OMA" id="WLIPKGW"/>
<proteinExistence type="inferred from homology"/>
<dbReference type="GeneID" id="103252045"/>
<evidence type="ECO:0000313" key="8">
    <source>
        <dbReference type="RefSeq" id="XP_008048827.1"/>
    </source>
</evidence>
<dbReference type="CTD" id="23491"/>
<dbReference type="InterPro" id="IPR050309">
    <property type="entry name" value="Type-B_Carboxylest/Lipase"/>
</dbReference>
<feature type="chain" id="PRO_5010397204" description="Carboxylic ester hydrolase" evidence="5">
    <location>
        <begin position="27"/>
        <end position="571"/>
    </location>
</feature>
<dbReference type="PANTHER" id="PTHR11559">
    <property type="entry name" value="CARBOXYLESTERASE"/>
    <property type="match status" value="1"/>
</dbReference>
<evidence type="ECO:0000256" key="1">
    <source>
        <dbReference type="ARBA" id="ARBA00005964"/>
    </source>
</evidence>
<dbReference type="CDD" id="cd00312">
    <property type="entry name" value="Esterase_lipase"/>
    <property type="match status" value="1"/>
</dbReference>
<protein>
    <recommendedName>
        <fullName evidence="5">Carboxylic ester hydrolase</fullName>
        <ecNumber evidence="5">3.1.1.-</ecNumber>
    </recommendedName>
</protein>
<feature type="domain" description="Carboxylesterase type B" evidence="6">
    <location>
        <begin position="33"/>
        <end position="547"/>
    </location>
</feature>
<evidence type="ECO:0000256" key="2">
    <source>
        <dbReference type="ARBA" id="ARBA00022487"/>
    </source>
</evidence>
<evidence type="ECO:0000313" key="7">
    <source>
        <dbReference type="Proteomes" id="UP000189704"/>
    </source>
</evidence>
<evidence type="ECO:0000256" key="5">
    <source>
        <dbReference type="RuleBase" id="RU361235"/>
    </source>
</evidence>
<dbReference type="RefSeq" id="XP_008048827.1">
    <property type="nucleotide sequence ID" value="XM_008050636.1"/>
</dbReference>
<keyword evidence="5" id="KW-0732">Signal</keyword>
<keyword evidence="4" id="KW-1015">Disulfide bond</keyword>
<feature type="signal peptide" evidence="5">
    <location>
        <begin position="1"/>
        <end position="26"/>
    </location>
</feature>
<dbReference type="InterPro" id="IPR002018">
    <property type="entry name" value="CarbesteraseB"/>
</dbReference>
<sequence>MGAAVRVESRVLVGVACLLLAFPATATRPKVAQPEVETTLGRVRGRQVDVKGTDHLVNVFLGIPFAQPPLGPHRFSAPRPAQPWEGVRDASIAPPMCLQDVERMDNNRFMLNGKHQIFSISEDCLVLNIYSPAEATTGGRRPVMLWIHGGSLSVGAATSYDGSALAAYGDVVVVTVQYRLGVFGFFSTEDEHSPGNQGFLDVVAALHWVQENITPFGGDPNCVTIAGTSAGGCIVSALVLSPVAAGLFHRAIAQSGVITTPLFMMDNTWLLAQNIANSVACNSSSPAEMLQCLRQKEGKELILTKKLNITSLSFTIDGTFFPKSPKELLREKQIHSVPFLLGVNNHEFSWLILRGWGILDKMDQMSWEDMLAFSTPFLSRMDVIPEMLPSITDEYLESDSDVQARRHAFVELMSDILINFPTLIFSRSLRDSGSPVFFYEFQHRPSSFAKIKPAWVKTDHGAEVAFMFGGPFLMDEISLLAFPEATEEEKQLSLTMMAQWIHFARTGNPNGKGLPPWPQFDQLEQYLEINIMPRVGQKLRKAWMQFWAETLPRKIQEWHQKQKGREAPEEL</sequence>
<accession>A0A1U7T7B8</accession>
<keyword evidence="2" id="KW-0719">Serine esterase</keyword>
<dbReference type="InterPro" id="IPR019826">
    <property type="entry name" value="Carboxylesterase_B_AS"/>
</dbReference>
<dbReference type="AlphaFoldDB" id="A0A1U7T7B8"/>
<dbReference type="KEGG" id="csyr:103252045"/>
<evidence type="ECO:0000259" key="6">
    <source>
        <dbReference type="Pfam" id="PF00135"/>
    </source>
</evidence>
<comment type="similarity">
    <text evidence="1 5">Belongs to the type-B carboxylesterase/lipase family.</text>
</comment>
<evidence type="ECO:0000256" key="3">
    <source>
        <dbReference type="ARBA" id="ARBA00022801"/>
    </source>
</evidence>
<name>A0A1U7T7B8_CARSF</name>
<dbReference type="FunFam" id="3.40.50.1820:FF:000011">
    <property type="entry name" value="Carboxylic ester hydrolase"/>
    <property type="match status" value="1"/>
</dbReference>
<dbReference type="GO" id="GO:0052689">
    <property type="term" value="F:carboxylic ester hydrolase activity"/>
    <property type="evidence" value="ECO:0007669"/>
    <property type="project" value="UniProtKB-KW"/>
</dbReference>
<keyword evidence="7" id="KW-1185">Reference proteome</keyword>
<evidence type="ECO:0000256" key="4">
    <source>
        <dbReference type="ARBA" id="ARBA00023157"/>
    </source>
</evidence>
<keyword evidence="3 5" id="KW-0378">Hydrolase</keyword>
<dbReference type="Pfam" id="PF00135">
    <property type="entry name" value="COesterase"/>
    <property type="match status" value="1"/>
</dbReference>
<dbReference type="STRING" id="1868482.ENSTSYP00000007520"/>
<organism evidence="7 8">
    <name type="scientific">Carlito syrichta</name>
    <name type="common">Philippine tarsier</name>
    <name type="synonym">Tarsius syrichta</name>
    <dbReference type="NCBI Taxonomy" id="1868482"/>
    <lineage>
        <taxon>Eukaryota</taxon>
        <taxon>Metazoa</taxon>
        <taxon>Chordata</taxon>
        <taxon>Craniata</taxon>
        <taxon>Vertebrata</taxon>
        <taxon>Euteleostomi</taxon>
        <taxon>Mammalia</taxon>
        <taxon>Eutheria</taxon>
        <taxon>Euarchontoglires</taxon>
        <taxon>Primates</taxon>
        <taxon>Haplorrhini</taxon>
        <taxon>Tarsiiformes</taxon>
        <taxon>Tarsiidae</taxon>
        <taxon>Carlito</taxon>
    </lineage>
</organism>
<dbReference type="Proteomes" id="UP000189704">
    <property type="component" value="Unplaced"/>
</dbReference>
<dbReference type="ESTHER" id="tarsy-a0a1u7t7b8">
    <property type="family name" value="Carb_B_Chordata"/>
</dbReference>
<dbReference type="Gene3D" id="3.40.50.1820">
    <property type="entry name" value="alpha/beta hydrolase"/>
    <property type="match status" value="1"/>
</dbReference>
<dbReference type="PROSITE" id="PS00122">
    <property type="entry name" value="CARBOXYLESTERASE_B_1"/>
    <property type="match status" value="1"/>
</dbReference>
<reference evidence="8" key="1">
    <citation type="submission" date="2025-08" db="UniProtKB">
        <authorList>
            <consortium name="RefSeq"/>
        </authorList>
    </citation>
    <scope>IDENTIFICATION</scope>
</reference>